<dbReference type="STRING" id="183478.A0A364N392"/>
<evidence type="ECO:0000313" key="4">
    <source>
        <dbReference type="EMBL" id="RAR10767.1"/>
    </source>
</evidence>
<keyword evidence="5" id="KW-1185">Reference proteome</keyword>
<sequence length="361" mass="38538">MAKNDDSNNLDIFGQQPFFTMNTLIYFAFALPPPPPTSSSSTTSTTATKTAILTTLTNGLERLYKHFPWLSHGVINAGASESSTGTYKLVPVCERPGIVVRDLSGDGETTPTMSNLQLANFPMSSIDEKMFAPRPTFPGPPSSANGQKEGTADPIPTPPFLIQATFIQNGLILTFLSQHNCMDMTGQAHVIHLLHKACTGEPFSDEEIAAGNKERGGIVALLDDSWVPGKDVLGRHVTTRPTATSASDAGAGAGAAATPAQPPQPGTWAYFNFPSSALSRLKVAAEEGLQAGLYVSTDDAVTAVIWQAIVRARMPRLDSNSNSNTDYSPSDSTTQQQQQQQQTSTPRSHSAPCTVPRTWAM</sequence>
<dbReference type="OrthoDB" id="1862401at2759"/>
<feature type="compositionally biased region" description="Low complexity" evidence="2">
    <location>
        <begin position="332"/>
        <end position="345"/>
    </location>
</feature>
<evidence type="ECO:0000256" key="1">
    <source>
        <dbReference type="ARBA" id="ARBA00022679"/>
    </source>
</evidence>
<comment type="caution">
    <text evidence="4">The sequence shown here is derived from an EMBL/GenBank/DDBJ whole genome shotgun (WGS) entry which is preliminary data.</text>
</comment>
<dbReference type="AlphaFoldDB" id="A0A364N392"/>
<dbReference type="Proteomes" id="UP000249619">
    <property type="component" value="Unassembled WGS sequence"/>
</dbReference>
<evidence type="ECO:0000259" key="3">
    <source>
        <dbReference type="Pfam" id="PF22664"/>
    </source>
</evidence>
<feature type="domain" description="Trichothecene 3-O-acetyltransferase-like N-terminal" evidence="3">
    <location>
        <begin position="45"/>
        <end position="198"/>
    </location>
</feature>
<keyword evidence="1 4" id="KW-0808">Transferase</keyword>
<dbReference type="Gene3D" id="3.30.559.10">
    <property type="entry name" value="Chloramphenicol acetyltransferase-like domain"/>
    <property type="match status" value="2"/>
</dbReference>
<dbReference type="GO" id="GO:0016740">
    <property type="term" value="F:transferase activity"/>
    <property type="evidence" value="ECO:0007669"/>
    <property type="project" value="UniProtKB-KW"/>
</dbReference>
<protein>
    <submittedName>
        <fullName evidence="4">Trichothecene 3-O-acetyltransferase</fullName>
    </submittedName>
</protein>
<feature type="region of interest" description="Disordered" evidence="2">
    <location>
        <begin position="240"/>
        <end position="263"/>
    </location>
</feature>
<evidence type="ECO:0000313" key="5">
    <source>
        <dbReference type="Proteomes" id="UP000249619"/>
    </source>
</evidence>
<organism evidence="4 5">
    <name type="scientific">Stemphylium lycopersici</name>
    <name type="common">Tomato gray leaf spot disease fungus</name>
    <name type="synonym">Thyrospora lycopersici</name>
    <dbReference type="NCBI Taxonomy" id="183478"/>
    <lineage>
        <taxon>Eukaryota</taxon>
        <taxon>Fungi</taxon>
        <taxon>Dikarya</taxon>
        <taxon>Ascomycota</taxon>
        <taxon>Pezizomycotina</taxon>
        <taxon>Dothideomycetes</taxon>
        <taxon>Pleosporomycetidae</taxon>
        <taxon>Pleosporales</taxon>
        <taxon>Pleosporineae</taxon>
        <taxon>Pleosporaceae</taxon>
        <taxon>Stemphylium</taxon>
    </lineage>
</organism>
<name>A0A364N392_STELY</name>
<dbReference type="InterPro" id="IPR023213">
    <property type="entry name" value="CAT-like_dom_sf"/>
</dbReference>
<dbReference type="EMBL" id="QGDH01000063">
    <property type="protein sequence ID" value="RAR10767.1"/>
    <property type="molecule type" value="Genomic_DNA"/>
</dbReference>
<reference evidence="5" key="1">
    <citation type="submission" date="2018-05" db="EMBL/GenBank/DDBJ databases">
        <title>Draft genome sequence of Stemphylium lycopersici strain CIDEFI 213.</title>
        <authorList>
            <person name="Medina R."/>
            <person name="Franco M.E.E."/>
            <person name="Lucentini C.G."/>
            <person name="Saparrat M.C.N."/>
            <person name="Balatti P.A."/>
        </authorList>
    </citation>
    <scope>NUCLEOTIDE SEQUENCE [LARGE SCALE GENOMIC DNA]</scope>
    <source>
        <strain evidence="5">CIDEFI 213</strain>
    </source>
</reference>
<evidence type="ECO:0000256" key="2">
    <source>
        <dbReference type="SAM" id="MobiDB-lite"/>
    </source>
</evidence>
<dbReference type="Pfam" id="PF22664">
    <property type="entry name" value="TRI-like_N"/>
    <property type="match status" value="1"/>
</dbReference>
<accession>A0A364N392</accession>
<gene>
    <name evidence="4" type="ORF">DDE83_004911</name>
</gene>
<feature type="compositionally biased region" description="Polar residues" evidence="2">
    <location>
        <begin position="318"/>
        <end position="331"/>
    </location>
</feature>
<feature type="region of interest" description="Disordered" evidence="2">
    <location>
        <begin position="317"/>
        <end position="361"/>
    </location>
</feature>
<feature type="region of interest" description="Disordered" evidence="2">
    <location>
        <begin position="132"/>
        <end position="155"/>
    </location>
</feature>
<proteinExistence type="predicted"/>
<feature type="compositionally biased region" description="Low complexity" evidence="2">
    <location>
        <begin position="241"/>
        <end position="259"/>
    </location>
</feature>
<dbReference type="InterPro" id="IPR054710">
    <property type="entry name" value="Tri101-like_N"/>
</dbReference>